<dbReference type="Proteomes" id="UP000199137">
    <property type="component" value="Unassembled WGS sequence"/>
</dbReference>
<dbReference type="EMBL" id="FOWC01000013">
    <property type="protein sequence ID" value="SFQ48774.1"/>
    <property type="molecule type" value="Genomic_DNA"/>
</dbReference>
<dbReference type="RefSeq" id="WP_093576132.1">
    <property type="nucleotide sequence ID" value="NZ_FOWC01000013.1"/>
</dbReference>
<name>A0A1I5YX41_9PSEU</name>
<dbReference type="OrthoDB" id="4891072at2"/>
<reference evidence="1 2" key="1">
    <citation type="submission" date="2016-10" db="EMBL/GenBank/DDBJ databases">
        <authorList>
            <person name="de Groot N.N."/>
        </authorList>
    </citation>
    <scope>NUCLEOTIDE SEQUENCE [LARGE SCALE GENOMIC DNA]</scope>
    <source>
        <strain evidence="1 2">DSM 44637</strain>
    </source>
</reference>
<dbReference type="STRING" id="112413.SAMN05421854_11394"/>
<accession>A0A1I5YX41</accession>
<dbReference type="AlphaFoldDB" id="A0A1I5YX41"/>
<protein>
    <submittedName>
        <fullName evidence="1">Uncharacterized protein</fullName>
    </submittedName>
</protein>
<gene>
    <name evidence="1" type="ORF">SAMN05421854_11394</name>
</gene>
<organism evidence="1 2">
    <name type="scientific">Amycolatopsis rubida</name>
    <dbReference type="NCBI Taxonomy" id="112413"/>
    <lineage>
        <taxon>Bacteria</taxon>
        <taxon>Bacillati</taxon>
        <taxon>Actinomycetota</taxon>
        <taxon>Actinomycetes</taxon>
        <taxon>Pseudonocardiales</taxon>
        <taxon>Pseudonocardiaceae</taxon>
        <taxon>Amycolatopsis</taxon>
    </lineage>
</organism>
<evidence type="ECO:0000313" key="2">
    <source>
        <dbReference type="Proteomes" id="UP000199137"/>
    </source>
</evidence>
<evidence type="ECO:0000313" key="1">
    <source>
        <dbReference type="EMBL" id="SFQ48774.1"/>
    </source>
</evidence>
<proteinExistence type="predicted"/>
<sequence length="550" mass="61768">MTRPADTALAPAELGAARYTRHSFARSFLRQAARERWAVSRTRWEFDDSGHGEAVYRIDADGTLLHFAVFSTVLRENERTDRVIAKRWDVTAALVEGPVPDDRLAELRREVPRQEAGRADAATLVWTRANRSERFFDYVVAQLAAGAQPDCATMGDACYILRSTAFYSNGKFGLADFDRLAEIPPLQVPYRAQMLAAWLLREFSYDLVEQCAACRNPAAAKLSGEWRRYLGLGNATGLGMVPFVVNHPHILDAWCSARELPLAHALDAEADAGSVRRASELLDRARRYFAERDTLTTAPYLTGPELADRLGGIASLLSEFPAGGFRWRDLDDRAAEFGAEARAVLHTVLVELDDSLDAEIEHLLTCDQRRRVDLAQTCGELRDLLADRYDWTREFDFTDPNEQARFWFSAEDNEEPRRGNRGQDPGESMEHPIDVARAVHALRHDLAAADAGRSVAEFLLEFPWHRGIVARVQSVAGLRYGEVRANLLAGDFLPLHLQRFQLALYGMENYSPQSTDWLRVTLFSGAPRARDVESGADDDWLFTRKPGKES</sequence>